<name>A0A2V1E1S2_9PLEO</name>
<feature type="domain" description="N-acetyltransferase" evidence="1">
    <location>
        <begin position="127"/>
        <end position="210"/>
    </location>
</feature>
<dbReference type="PANTHER" id="PTHR42791">
    <property type="entry name" value="GNAT FAMILY ACETYLTRANSFERASE"/>
    <property type="match status" value="1"/>
</dbReference>
<evidence type="ECO:0000313" key="3">
    <source>
        <dbReference type="Proteomes" id="UP000244855"/>
    </source>
</evidence>
<sequence length="223" mass="24591">MSFVVLPALIPDITDVYSTYFAAFAEDPITRALFPDTTPEDLQNPESEFRKSHTKHTLSYWHTSSTQYTLKCVSTSSSATTTAPFAGMALLDIYPTPSDWTVPVIPPSSPPSPATSLLQPLWALRDSLWRAERYVYVHVLAVHPSFQRQGVGKKLMREAMRIARDAGMPVYVESSRVARGLYEGLGFRKVKGVSVGEKEGDVTVMVWVPEGAEGSLPGKVVLE</sequence>
<accession>A0A2V1E1S2</accession>
<gene>
    <name evidence="2" type="ORF">DM02DRAFT_586538</name>
</gene>
<dbReference type="STRING" id="97972.A0A2V1E1S2"/>
<dbReference type="OrthoDB" id="2115692at2759"/>
<keyword evidence="2" id="KW-0808">Transferase</keyword>
<protein>
    <submittedName>
        <fullName evidence="2">Acyl-CoA N-acyltransferase</fullName>
    </submittedName>
</protein>
<evidence type="ECO:0000313" key="2">
    <source>
        <dbReference type="EMBL" id="PVI04082.1"/>
    </source>
</evidence>
<dbReference type="CDD" id="cd04301">
    <property type="entry name" value="NAT_SF"/>
    <property type="match status" value="1"/>
</dbReference>
<dbReference type="Gene3D" id="3.40.630.30">
    <property type="match status" value="1"/>
</dbReference>
<keyword evidence="2" id="KW-0012">Acyltransferase</keyword>
<dbReference type="SUPFAM" id="SSF55729">
    <property type="entry name" value="Acyl-CoA N-acyltransferases (Nat)"/>
    <property type="match status" value="1"/>
</dbReference>
<proteinExistence type="predicted"/>
<dbReference type="PROSITE" id="PS51186">
    <property type="entry name" value="GNAT"/>
    <property type="match status" value="1"/>
</dbReference>
<dbReference type="Pfam" id="PF00583">
    <property type="entry name" value="Acetyltransf_1"/>
    <property type="match status" value="1"/>
</dbReference>
<evidence type="ECO:0000259" key="1">
    <source>
        <dbReference type="PROSITE" id="PS51186"/>
    </source>
</evidence>
<dbReference type="InterPro" id="IPR052523">
    <property type="entry name" value="Trichothecene_AcTrans"/>
</dbReference>
<dbReference type="PANTHER" id="PTHR42791:SF17">
    <property type="entry name" value="ACETYLTRANSFERASE, GNAT FAMILY FAMILY (AFU_ORTHOLOGUE AFUA_8G05690)"/>
    <property type="match status" value="1"/>
</dbReference>
<reference evidence="2 3" key="1">
    <citation type="journal article" date="2018" name="Sci. Rep.">
        <title>Comparative genomics provides insights into the lifestyle and reveals functional heterogeneity of dark septate endophytic fungi.</title>
        <authorList>
            <person name="Knapp D.G."/>
            <person name="Nemeth J.B."/>
            <person name="Barry K."/>
            <person name="Hainaut M."/>
            <person name="Henrissat B."/>
            <person name="Johnson J."/>
            <person name="Kuo A."/>
            <person name="Lim J.H.P."/>
            <person name="Lipzen A."/>
            <person name="Nolan M."/>
            <person name="Ohm R.A."/>
            <person name="Tamas L."/>
            <person name="Grigoriev I.V."/>
            <person name="Spatafora J.W."/>
            <person name="Nagy L.G."/>
            <person name="Kovacs G.M."/>
        </authorList>
    </citation>
    <scope>NUCLEOTIDE SEQUENCE [LARGE SCALE GENOMIC DNA]</scope>
    <source>
        <strain evidence="2 3">DSE2036</strain>
    </source>
</reference>
<dbReference type="AlphaFoldDB" id="A0A2V1E1S2"/>
<dbReference type="EMBL" id="KZ805324">
    <property type="protein sequence ID" value="PVI04082.1"/>
    <property type="molecule type" value="Genomic_DNA"/>
</dbReference>
<keyword evidence="3" id="KW-1185">Reference proteome</keyword>
<dbReference type="Proteomes" id="UP000244855">
    <property type="component" value="Unassembled WGS sequence"/>
</dbReference>
<dbReference type="InterPro" id="IPR000182">
    <property type="entry name" value="GNAT_dom"/>
</dbReference>
<dbReference type="InterPro" id="IPR016181">
    <property type="entry name" value="Acyl_CoA_acyltransferase"/>
</dbReference>
<organism evidence="2 3">
    <name type="scientific">Periconia macrospinosa</name>
    <dbReference type="NCBI Taxonomy" id="97972"/>
    <lineage>
        <taxon>Eukaryota</taxon>
        <taxon>Fungi</taxon>
        <taxon>Dikarya</taxon>
        <taxon>Ascomycota</taxon>
        <taxon>Pezizomycotina</taxon>
        <taxon>Dothideomycetes</taxon>
        <taxon>Pleosporomycetidae</taxon>
        <taxon>Pleosporales</taxon>
        <taxon>Massarineae</taxon>
        <taxon>Periconiaceae</taxon>
        <taxon>Periconia</taxon>
    </lineage>
</organism>
<dbReference type="GO" id="GO:0016747">
    <property type="term" value="F:acyltransferase activity, transferring groups other than amino-acyl groups"/>
    <property type="evidence" value="ECO:0007669"/>
    <property type="project" value="InterPro"/>
</dbReference>